<dbReference type="GO" id="GO:0106310">
    <property type="term" value="F:protein serine kinase activity"/>
    <property type="evidence" value="ECO:0007669"/>
    <property type="project" value="RHEA"/>
</dbReference>
<dbReference type="Pfam" id="PF08276">
    <property type="entry name" value="PAN_2"/>
    <property type="match status" value="1"/>
</dbReference>
<feature type="transmembrane region" description="Helical" evidence="14">
    <location>
        <begin position="767"/>
        <end position="791"/>
    </location>
</feature>
<feature type="domain" description="Protein kinase" evidence="16">
    <location>
        <begin position="405"/>
        <end position="682"/>
    </location>
</feature>
<dbReference type="InterPro" id="IPR008271">
    <property type="entry name" value="Ser/Thr_kinase_AS"/>
</dbReference>
<dbReference type="InterPro" id="IPR024171">
    <property type="entry name" value="SRK-like_kinase"/>
</dbReference>
<proteinExistence type="inferred from homology"/>
<evidence type="ECO:0000256" key="1">
    <source>
        <dbReference type="ARBA" id="ARBA00004251"/>
    </source>
</evidence>
<evidence type="ECO:0000256" key="11">
    <source>
        <dbReference type="ARBA" id="ARBA00047899"/>
    </source>
</evidence>
<keyword evidence="3 13" id="KW-0723">Serine/threonine-protein kinase</keyword>
<dbReference type="AlphaFoldDB" id="A0A4S4DYM8"/>
<dbReference type="FunFam" id="3.30.200.20:FF:000924">
    <property type="entry name" value="Uncharacterized protein"/>
    <property type="match status" value="1"/>
</dbReference>
<dbReference type="PANTHER" id="PTHR27002">
    <property type="entry name" value="RECEPTOR-LIKE SERINE/THREONINE-PROTEIN KINASE SD1-8"/>
    <property type="match status" value="1"/>
</dbReference>
<dbReference type="SMART" id="SM00108">
    <property type="entry name" value="B_lectin"/>
    <property type="match status" value="1"/>
</dbReference>
<dbReference type="STRING" id="542762.A0A4S4DYM8"/>
<dbReference type="GO" id="GO:0048544">
    <property type="term" value="P:recognition of pollen"/>
    <property type="evidence" value="ECO:0007669"/>
    <property type="project" value="InterPro"/>
</dbReference>
<comment type="subcellular location">
    <subcellularLocation>
        <location evidence="1">Cell membrane</location>
        <topology evidence="1">Single-pass type I membrane protein</topology>
    </subcellularLocation>
</comment>
<dbReference type="PROSITE" id="PS50927">
    <property type="entry name" value="BULB_LECTIN"/>
    <property type="match status" value="1"/>
</dbReference>
<evidence type="ECO:0000256" key="13">
    <source>
        <dbReference type="PIRNR" id="PIRNR000641"/>
    </source>
</evidence>
<comment type="caution">
    <text evidence="18">The sequence shown here is derived from an EMBL/GenBank/DDBJ whole genome shotgun (WGS) entry which is preliminary data.</text>
</comment>
<name>A0A4S4DYM8_CAMSN</name>
<feature type="signal peptide" evidence="15">
    <location>
        <begin position="1"/>
        <end position="25"/>
    </location>
</feature>
<keyword evidence="4 13" id="KW-0808">Transferase</keyword>
<keyword evidence="7 13" id="KW-0418">Kinase</keyword>
<evidence type="ECO:0000256" key="7">
    <source>
        <dbReference type="ARBA" id="ARBA00022777"/>
    </source>
</evidence>
<dbReference type="InterPro" id="IPR011009">
    <property type="entry name" value="Kinase-like_dom_sf"/>
</dbReference>
<evidence type="ECO:0000259" key="16">
    <source>
        <dbReference type="PROSITE" id="PS50011"/>
    </source>
</evidence>
<dbReference type="GO" id="GO:0004674">
    <property type="term" value="F:protein serine/threonine kinase activity"/>
    <property type="evidence" value="ECO:0007669"/>
    <property type="project" value="UniProtKB-KW"/>
</dbReference>
<dbReference type="FunFam" id="1.10.510.10:FF:000060">
    <property type="entry name" value="G-type lectin S-receptor-like serine/threonine-protein kinase"/>
    <property type="match status" value="1"/>
</dbReference>
<keyword evidence="5 15" id="KW-0732">Signal</keyword>
<evidence type="ECO:0000259" key="17">
    <source>
        <dbReference type="PROSITE" id="PS50927"/>
    </source>
</evidence>
<dbReference type="Pfam" id="PF00954">
    <property type="entry name" value="S_locus_glycop"/>
    <property type="match status" value="1"/>
</dbReference>
<dbReference type="EMBL" id="SDRB02009252">
    <property type="protein sequence ID" value="THG08559.1"/>
    <property type="molecule type" value="Genomic_DNA"/>
</dbReference>
<dbReference type="SUPFAM" id="SSF51110">
    <property type="entry name" value="alpha-D-mannose-specific plant lectins"/>
    <property type="match status" value="1"/>
</dbReference>
<evidence type="ECO:0000313" key="18">
    <source>
        <dbReference type="EMBL" id="THG08559.1"/>
    </source>
</evidence>
<keyword evidence="14" id="KW-1133">Transmembrane helix</keyword>
<dbReference type="CDD" id="cd14066">
    <property type="entry name" value="STKc_IRAK"/>
    <property type="match status" value="1"/>
</dbReference>
<keyword evidence="6 13" id="KW-0547">Nucleotide-binding</keyword>
<dbReference type="SMART" id="SM00220">
    <property type="entry name" value="S_TKc"/>
    <property type="match status" value="1"/>
</dbReference>
<organism evidence="18 19">
    <name type="scientific">Camellia sinensis var. sinensis</name>
    <name type="common">China tea</name>
    <dbReference type="NCBI Taxonomy" id="542762"/>
    <lineage>
        <taxon>Eukaryota</taxon>
        <taxon>Viridiplantae</taxon>
        <taxon>Streptophyta</taxon>
        <taxon>Embryophyta</taxon>
        <taxon>Tracheophyta</taxon>
        <taxon>Spermatophyta</taxon>
        <taxon>Magnoliopsida</taxon>
        <taxon>eudicotyledons</taxon>
        <taxon>Gunneridae</taxon>
        <taxon>Pentapetalae</taxon>
        <taxon>asterids</taxon>
        <taxon>Ericales</taxon>
        <taxon>Theaceae</taxon>
        <taxon>Camellia</taxon>
    </lineage>
</organism>
<evidence type="ECO:0000256" key="15">
    <source>
        <dbReference type="SAM" id="SignalP"/>
    </source>
</evidence>
<dbReference type="CDD" id="cd00028">
    <property type="entry name" value="B_lectin"/>
    <property type="match status" value="1"/>
</dbReference>
<gene>
    <name evidence="18" type="ORF">TEA_015919</name>
</gene>
<protein>
    <recommendedName>
        <fullName evidence="13">Receptor-like serine/threonine-protein kinase</fullName>
        <ecNumber evidence="13">2.7.11.1</ecNumber>
    </recommendedName>
</protein>
<dbReference type="InterPro" id="IPR036426">
    <property type="entry name" value="Bulb-type_lectin_dom_sf"/>
</dbReference>
<dbReference type="PIRSF" id="PIRSF000641">
    <property type="entry name" value="SRK"/>
    <property type="match status" value="1"/>
</dbReference>
<dbReference type="PANTHER" id="PTHR27002:SF925">
    <property type="entry name" value="RECEPTOR-LIKE SERINE_THREONINE-PROTEIN KINASE"/>
    <property type="match status" value="1"/>
</dbReference>
<keyword evidence="10" id="KW-0325">Glycoprotein</keyword>
<evidence type="ECO:0000256" key="6">
    <source>
        <dbReference type="ARBA" id="ARBA00022741"/>
    </source>
</evidence>
<feature type="transmembrane region" description="Helical" evidence="14">
    <location>
        <begin position="737"/>
        <end position="755"/>
    </location>
</feature>
<evidence type="ECO:0000256" key="5">
    <source>
        <dbReference type="ARBA" id="ARBA00022729"/>
    </source>
</evidence>
<evidence type="ECO:0000256" key="3">
    <source>
        <dbReference type="ARBA" id="ARBA00022527"/>
    </source>
</evidence>
<dbReference type="SUPFAM" id="SSF56112">
    <property type="entry name" value="Protein kinase-like (PK-like)"/>
    <property type="match status" value="1"/>
</dbReference>
<keyword evidence="2" id="KW-1003">Cell membrane</keyword>
<reference evidence="18 19" key="1">
    <citation type="journal article" date="2018" name="Proc. Natl. Acad. Sci. U.S.A.">
        <title>Draft genome sequence of Camellia sinensis var. sinensis provides insights into the evolution of the tea genome and tea quality.</title>
        <authorList>
            <person name="Wei C."/>
            <person name="Yang H."/>
            <person name="Wang S."/>
            <person name="Zhao J."/>
            <person name="Liu C."/>
            <person name="Gao L."/>
            <person name="Xia E."/>
            <person name="Lu Y."/>
            <person name="Tai Y."/>
            <person name="She G."/>
            <person name="Sun J."/>
            <person name="Cao H."/>
            <person name="Tong W."/>
            <person name="Gao Q."/>
            <person name="Li Y."/>
            <person name="Deng W."/>
            <person name="Jiang X."/>
            <person name="Wang W."/>
            <person name="Chen Q."/>
            <person name="Zhang S."/>
            <person name="Li H."/>
            <person name="Wu J."/>
            <person name="Wang P."/>
            <person name="Li P."/>
            <person name="Shi C."/>
            <person name="Zheng F."/>
            <person name="Jian J."/>
            <person name="Huang B."/>
            <person name="Shan D."/>
            <person name="Shi M."/>
            <person name="Fang C."/>
            <person name="Yue Y."/>
            <person name="Li F."/>
            <person name="Li D."/>
            <person name="Wei S."/>
            <person name="Han B."/>
            <person name="Jiang C."/>
            <person name="Yin Y."/>
            <person name="Xia T."/>
            <person name="Zhang Z."/>
            <person name="Bennetzen J.L."/>
            <person name="Zhao S."/>
            <person name="Wan X."/>
        </authorList>
    </citation>
    <scope>NUCLEOTIDE SEQUENCE [LARGE SCALE GENOMIC DNA]</scope>
    <source>
        <strain evidence="19">cv. Shuchazao</strain>
        <tissue evidence="18">Leaf</tissue>
    </source>
</reference>
<dbReference type="GO" id="GO:0005524">
    <property type="term" value="F:ATP binding"/>
    <property type="evidence" value="ECO:0007669"/>
    <property type="project" value="UniProtKB-KW"/>
</dbReference>
<dbReference type="PROSITE" id="PS00108">
    <property type="entry name" value="PROTEIN_KINASE_ST"/>
    <property type="match status" value="1"/>
</dbReference>
<keyword evidence="14" id="KW-0812">Transmembrane</keyword>
<dbReference type="Proteomes" id="UP000306102">
    <property type="component" value="Unassembled WGS sequence"/>
</dbReference>
<dbReference type="GO" id="GO:0005886">
    <property type="term" value="C:plasma membrane"/>
    <property type="evidence" value="ECO:0007669"/>
    <property type="project" value="UniProtKB-SubCell"/>
</dbReference>
<evidence type="ECO:0000256" key="10">
    <source>
        <dbReference type="ARBA" id="ARBA00023180"/>
    </source>
</evidence>
<keyword evidence="14" id="KW-0472">Membrane</keyword>
<evidence type="ECO:0000256" key="4">
    <source>
        <dbReference type="ARBA" id="ARBA00022679"/>
    </source>
</evidence>
<dbReference type="Pfam" id="PF07714">
    <property type="entry name" value="PK_Tyr_Ser-Thr"/>
    <property type="match status" value="1"/>
</dbReference>
<dbReference type="Pfam" id="PF08637">
    <property type="entry name" value="NCA2"/>
    <property type="match status" value="1"/>
</dbReference>
<comment type="catalytic activity">
    <reaction evidence="12 13">
        <text>L-seryl-[protein] + ATP = O-phospho-L-seryl-[protein] + ADP + H(+)</text>
        <dbReference type="Rhea" id="RHEA:17989"/>
        <dbReference type="Rhea" id="RHEA-COMP:9863"/>
        <dbReference type="Rhea" id="RHEA-COMP:11604"/>
        <dbReference type="ChEBI" id="CHEBI:15378"/>
        <dbReference type="ChEBI" id="CHEBI:29999"/>
        <dbReference type="ChEBI" id="CHEBI:30616"/>
        <dbReference type="ChEBI" id="CHEBI:83421"/>
        <dbReference type="ChEBI" id="CHEBI:456216"/>
        <dbReference type="EC" id="2.7.11.1"/>
    </reaction>
</comment>
<evidence type="ECO:0000256" key="2">
    <source>
        <dbReference type="ARBA" id="ARBA00022475"/>
    </source>
</evidence>
<comment type="catalytic activity">
    <reaction evidence="11 13">
        <text>L-threonyl-[protein] + ATP = O-phospho-L-threonyl-[protein] + ADP + H(+)</text>
        <dbReference type="Rhea" id="RHEA:46608"/>
        <dbReference type="Rhea" id="RHEA-COMP:11060"/>
        <dbReference type="Rhea" id="RHEA-COMP:11605"/>
        <dbReference type="ChEBI" id="CHEBI:15378"/>
        <dbReference type="ChEBI" id="CHEBI:30013"/>
        <dbReference type="ChEBI" id="CHEBI:30616"/>
        <dbReference type="ChEBI" id="CHEBI:61977"/>
        <dbReference type="ChEBI" id="CHEBI:456216"/>
        <dbReference type="EC" id="2.7.11.1"/>
    </reaction>
</comment>
<evidence type="ECO:0000256" key="14">
    <source>
        <dbReference type="SAM" id="Phobius"/>
    </source>
</evidence>
<dbReference type="Pfam" id="PF01453">
    <property type="entry name" value="B_lectin"/>
    <property type="match status" value="1"/>
</dbReference>
<feature type="chain" id="PRO_5020498474" description="Receptor-like serine/threonine-protein kinase" evidence="15">
    <location>
        <begin position="26"/>
        <end position="824"/>
    </location>
</feature>
<dbReference type="InterPro" id="IPR000858">
    <property type="entry name" value="S_locus_glycoprot_dom"/>
</dbReference>
<evidence type="ECO:0000256" key="8">
    <source>
        <dbReference type="ARBA" id="ARBA00022840"/>
    </source>
</evidence>
<dbReference type="InterPro" id="IPR003609">
    <property type="entry name" value="Pan_app"/>
</dbReference>
<dbReference type="Gene3D" id="1.10.510.10">
    <property type="entry name" value="Transferase(Phosphotransferase) domain 1"/>
    <property type="match status" value="1"/>
</dbReference>
<keyword evidence="19" id="KW-1185">Reference proteome</keyword>
<keyword evidence="8 13" id="KW-0067">ATP-binding</keyword>
<dbReference type="InterPro" id="IPR000719">
    <property type="entry name" value="Prot_kinase_dom"/>
</dbReference>
<dbReference type="InterPro" id="IPR013946">
    <property type="entry name" value="NCA2-like"/>
</dbReference>
<comment type="similarity">
    <text evidence="13">Belongs to the protein kinase superfamily. Ser/Thr protein kinase family.</text>
</comment>
<dbReference type="PROSITE" id="PS50011">
    <property type="entry name" value="PROTEIN_KINASE_DOM"/>
    <property type="match status" value="1"/>
</dbReference>
<evidence type="ECO:0000256" key="9">
    <source>
        <dbReference type="ARBA" id="ARBA00023157"/>
    </source>
</evidence>
<dbReference type="InterPro" id="IPR001245">
    <property type="entry name" value="Ser-Thr/Tyr_kinase_cat_dom"/>
</dbReference>
<dbReference type="EC" id="2.7.11.1" evidence="13"/>
<evidence type="ECO:0000256" key="12">
    <source>
        <dbReference type="ARBA" id="ARBA00048679"/>
    </source>
</evidence>
<keyword evidence="9" id="KW-1015">Disulfide bond</keyword>
<dbReference type="Gene3D" id="2.90.10.10">
    <property type="entry name" value="Bulb-type lectin domain"/>
    <property type="match status" value="1"/>
</dbReference>
<feature type="domain" description="Bulb-type lectin" evidence="17">
    <location>
        <begin position="26"/>
        <end position="151"/>
    </location>
</feature>
<accession>A0A4S4DYM8</accession>
<evidence type="ECO:0000313" key="19">
    <source>
        <dbReference type="Proteomes" id="UP000306102"/>
    </source>
</evidence>
<sequence>MRRTNCCWAILSFLALLCITHVLYATDTLTVGQVMQDWEFLESSDKRFKLLFFSPEGYSRYLGIQYMQMLSTVAGRVQGKFVWVANRGNPLRGNLSISHNGNLVLTDYNGISITINDAQLASSGNTSATLLDTGNLILTEGSRIVWQSFDYPSDTWLPGMKLGLFNVSSSGQQRNQYLTSWVSEQLATLGAFTLGVDPNNTKQLVIWKRGVIYWRSGIWNGYNFSFFPGIRNSNEFNFSYFSNENHSYFTFNRTDYDSGSWISIDSSGEIQIYKMGQNFLFGPTNYCDDTQAKYRTKGCVAPEPSNCTIGDVFNQTSGSMSIWRSLDNYSLGITDCEDICRRDCSCTAYASTRSDGSGCQFSDGYKSTNLQDMFYIRTSTMANNDDPNIAPSYPPMYTPPKHPHNSKKRLLWFTIVGIVPFLGKLVNGQEIAVKRLSRSSNQGLEEFENEVILISMLQHRNLVRLLGCCTEGDERILIYEYLPNGSLDSLLFDVTRQSLLDWKMRVCIIEGIAQGLQYLHKYSRLRIIHRDLKTSNILLDSEMNPKISDFGTARIFGDNESQANTKRIVGTYGYMSPEYALDGLFSVKSDVFSFGVMMLEIISGKKNTGFYQPDRALNLLGYAWDLWIDGRGLEIMDHALVETCSTSEVFRYIQVGLLCVQESAADRPTISEVLSMLSNEMITIPTLKKPAFSAIVGINEANAPEIPRPCSINNVTISEIDGRAMLELDQILKANEIDFAILAALPAFFLALSFADVSACVVKTGKLYGVLVIFVVYSIELFIKSIVYAALRILEQKVGEGLLDSKEGFLLWRLRKELCSFKFA</sequence>
<dbReference type="Gene3D" id="3.30.200.20">
    <property type="entry name" value="Phosphorylase Kinase, domain 1"/>
    <property type="match status" value="1"/>
</dbReference>
<dbReference type="InterPro" id="IPR001480">
    <property type="entry name" value="Bulb-type_lectin_dom"/>
</dbReference>